<keyword evidence="2" id="KW-1185">Reference proteome</keyword>
<name>A0A543PDC2_9ACTN</name>
<proteinExistence type="predicted"/>
<dbReference type="AlphaFoldDB" id="A0A543PDC2"/>
<accession>A0A543PDC2</accession>
<evidence type="ECO:0000313" key="1">
    <source>
        <dbReference type="EMBL" id="TQN42081.1"/>
    </source>
</evidence>
<gene>
    <name evidence="1" type="ORF">FHU33_1474</name>
</gene>
<sequence>MPLIACPQCHSEDINGTPQADSRLLIHCEDCGHEWLRGEARRDPGRPAVRTIDSLHAAFPTTLDVRPDVRERVAMLVSDFQLEHHGAPSAEVVDHRAKYQELFSRDGLKSASPDDLLEFALTDTVAGAGNMSGLTRAWKTQGADKAAQKVRDSIEFLLHGPESLRLEDRLTQLVDGKKVGFPSFNKEPLLTKVLCVAEPTRFLPILRYSAPTDGKKEIIKLVFELDLPPAEKVAWTIGRLAVWSNDLLRSLVGNDIPDLQQATRFLTWAKTRPVLSRS</sequence>
<reference evidence="1 2" key="1">
    <citation type="submission" date="2019-06" db="EMBL/GenBank/DDBJ databases">
        <title>Sequencing the genomes of 1000 actinobacteria strains.</title>
        <authorList>
            <person name="Klenk H.-P."/>
        </authorList>
    </citation>
    <scope>NUCLEOTIDE SEQUENCE [LARGE SCALE GENOMIC DNA]</scope>
    <source>
        <strain evidence="1 2">DSM 46837</strain>
    </source>
</reference>
<dbReference type="RefSeq" id="WP_142024744.1">
    <property type="nucleotide sequence ID" value="NZ_VFQE01000001.1"/>
</dbReference>
<comment type="caution">
    <text evidence="1">The sequence shown here is derived from an EMBL/GenBank/DDBJ whole genome shotgun (WGS) entry which is preliminary data.</text>
</comment>
<dbReference type="Proteomes" id="UP000319865">
    <property type="component" value="Unassembled WGS sequence"/>
</dbReference>
<protein>
    <submittedName>
        <fullName evidence="1">Uncharacterized protein</fullName>
    </submittedName>
</protein>
<dbReference type="EMBL" id="VFQE01000001">
    <property type="protein sequence ID" value="TQN42081.1"/>
    <property type="molecule type" value="Genomic_DNA"/>
</dbReference>
<evidence type="ECO:0000313" key="2">
    <source>
        <dbReference type="Proteomes" id="UP000319865"/>
    </source>
</evidence>
<dbReference type="OrthoDB" id="4027857at2"/>
<organism evidence="1 2">
    <name type="scientific">Blastococcus colisei</name>
    <dbReference type="NCBI Taxonomy" id="1564162"/>
    <lineage>
        <taxon>Bacteria</taxon>
        <taxon>Bacillati</taxon>
        <taxon>Actinomycetota</taxon>
        <taxon>Actinomycetes</taxon>
        <taxon>Geodermatophilales</taxon>
        <taxon>Geodermatophilaceae</taxon>
        <taxon>Blastococcus</taxon>
    </lineage>
</organism>